<dbReference type="InterPro" id="IPR017900">
    <property type="entry name" value="4Fe4S_Fe_S_CS"/>
</dbReference>
<reference evidence="4 5" key="2">
    <citation type="journal article" date="2020" name="Int. J. Syst. Evol. Microbiol.">
        <title>Sulfuracidifex tepidarius gen. nov., sp. nov. and transfer of Sulfolobus metallicus Huber and Stetter 1992 to the genus Sulfuracidifex as Sulfuracidifex metallicus comb. nov.</title>
        <authorList>
            <person name="Itoh T."/>
            <person name="Miura T."/>
            <person name="Sakai H.D."/>
            <person name="Kato S."/>
            <person name="Ohkuma M."/>
            <person name="Takashina T."/>
        </authorList>
    </citation>
    <scope>NUCLEOTIDE SEQUENCE</scope>
    <source>
        <strain evidence="3 5">IC-006</strain>
        <strain evidence="4">IC-007</strain>
    </source>
</reference>
<dbReference type="AlphaFoldDB" id="A0A510E170"/>
<dbReference type="PANTHER" id="PTHR43255:SF2">
    <property type="entry name" value="HETERODISULFIDE REDUCTASE RELATED PROTEIN"/>
    <property type="match status" value="1"/>
</dbReference>
<proteinExistence type="inferred from homology"/>
<dbReference type="InterPro" id="IPR051460">
    <property type="entry name" value="HdrC_iron-sulfur_subunit"/>
</dbReference>
<accession>A0A510DTH6</accession>
<sequence length="243" mass="27072">MPIPNLEKPIIKGLIEKEKVVVDGVEVDGTWNAFMIERTQTGYDPSVWDEIAGTLEGATISACWQCGTCTSGCTMREYDPNYSPRRFIDLARKGDKESLIELQNSIWRCVSCQKCTHRCPKGVLVEEVVHSIHNYLLKHGLVQTDPGTVFDELFLDVVMKNGGRISELTLGGASAKAGFVTLSLRDLISMSGALLKSGLIKDVMKPSRVKDWDKVKTVLEDAMKEEIKPEDLQANIRYQVVPQ</sequence>
<dbReference type="KEGG" id="step:IC006_0775"/>
<accession>A0A510E170</accession>
<keyword evidence="5" id="KW-1185">Reference proteome</keyword>
<gene>
    <name evidence="3" type="ORF">IC006_0775</name>
    <name evidence="4" type="ORF">IC007_0749</name>
</gene>
<dbReference type="STRING" id="1294262.GCA_001316085_01660"/>
<dbReference type="PROSITE" id="PS00198">
    <property type="entry name" value="4FE4S_FER_1"/>
    <property type="match status" value="1"/>
</dbReference>
<dbReference type="SUPFAM" id="SSF46548">
    <property type="entry name" value="alpha-helical ferredoxin"/>
    <property type="match status" value="1"/>
</dbReference>
<evidence type="ECO:0000259" key="2">
    <source>
        <dbReference type="PROSITE" id="PS51379"/>
    </source>
</evidence>
<evidence type="ECO:0000313" key="5">
    <source>
        <dbReference type="Proteomes" id="UP000322983"/>
    </source>
</evidence>
<evidence type="ECO:0000256" key="1">
    <source>
        <dbReference type="ARBA" id="ARBA00007097"/>
    </source>
</evidence>
<dbReference type="Gene3D" id="1.10.1060.10">
    <property type="entry name" value="Alpha-helical ferredoxin"/>
    <property type="match status" value="1"/>
</dbReference>
<organism evidence="4 6">
    <name type="scientific">Sulfuracidifex tepidarius</name>
    <dbReference type="NCBI Taxonomy" id="1294262"/>
    <lineage>
        <taxon>Archaea</taxon>
        <taxon>Thermoproteota</taxon>
        <taxon>Thermoprotei</taxon>
        <taxon>Sulfolobales</taxon>
        <taxon>Sulfolobaceae</taxon>
        <taxon>Sulfuracidifex</taxon>
    </lineage>
</organism>
<dbReference type="GO" id="GO:0005886">
    <property type="term" value="C:plasma membrane"/>
    <property type="evidence" value="ECO:0007669"/>
    <property type="project" value="TreeGrafter"/>
</dbReference>
<dbReference type="InterPro" id="IPR017896">
    <property type="entry name" value="4Fe4S_Fe-S-bd"/>
</dbReference>
<dbReference type="Proteomes" id="UP000325030">
    <property type="component" value="Chromosome"/>
</dbReference>
<reference evidence="6" key="1">
    <citation type="submission" date="2018-09" db="EMBL/GenBank/DDBJ databases">
        <title>Complete Genome Sequencing of Sulfolobus sp. JCM 16834.</title>
        <authorList>
            <person name="Kato S."/>
            <person name="Itoh T."/>
            <person name="Ohkuma M."/>
        </authorList>
    </citation>
    <scope>NUCLEOTIDE SEQUENCE [LARGE SCALE GENOMIC DNA]</scope>
    <source>
        <strain evidence="6">IC-007</strain>
    </source>
</reference>
<comment type="similarity">
    <text evidence="1">Belongs to the HdrC family.</text>
</comment>
<name>A0A510E170_9CREN</name>
<evidence type="ECO:0000313" key="4">
    <source>
        <dbReference type="EMBL" id="BBG26244.1"/>
    </source>
</evidence>
<dbReference type="OrthoDB" id="144910at2157"/>
<feature type="domain" description="4Fe-4S ferredoxin-type" evidence="2">
    <location>
        <begin position="98"/>
        <end position="129"/>
    </location>
</feature>
<dbReference type="EMBL" id="AP018929">
    <property type="protein sequence ID" value="BBG23491.1"/>
    <property type="molecule type" value="Genomic_DNA"/>
</dbReference>
<dbReference type="Pfam" id="PF13183">
    <property type="entry name" value="Fer4_8"/>
    <property type="match status" value="1"/>
</dbReference>
<dbReference type="RefSeq" id="WP_149528360.1">
    <property type="nucleotide sequence ID" value="NZ_AP018929.1"/>
</dbReference>
<evidence type="ECO:0000313" key="3">
    <source>
        <dbReference type="EMBL" id="BBG23491.1"/>
    </source>
</evidence>
<dbReference type="PROSITE" id="PS51379">
    <property type="entry name" value="4FE4S_FER_2"/>
    <property type="match status" value="1"/>
</dbReference>
<dbReference type="GO" id="GO:0016491">
    <property type="term" value="F:oxidoreductase activity"/>
    <property type="evidence" value="ECO:0007669"/>
    <property type="project" value="UniProtKB-ARBA"/>
</dbReference>
<dbReference type="Proteomes" id="UP000322983">
    <property type="component" value="Chromosome"/>
</dbReference>
<dbReference type="InterPro" id="IPR009051">
    <property type="entry name" value="Helical_ferredxn"/>
</dbReference>
<dbReference type="EMBL" id="AP018930">
    <property type="protein sequence ID" value="BBG26244.1"/>
    <property type="molecule type" value="Genomic_DNA"/>
</dbReference>
<evidence type="ECO:0000313" key="6">
    <source>
        <dbReference type="Proteomes" id="UP000325030"/>
    </source>
</evidence>
<dbReference type="GeneID" id="41717153"/>
<protein>
    <submittedName>
        <fullName evidence="4">CoB--CoM heterodisulfide reductase iron-sulfur subunit C</fullName>
    </submittedName>
</protein>
<dbReference type="GO" id="GO:0051536">
    <property type="term" value="F:iron-sulfur cluster binding"/>
    <property type="evidence" value="ECO:0007669"/>
    <property type="project" value="InterPro"/>
</dbReference>
<dbReference type="PANTHER" id="PTHR43255">
    <property type="entry name" value="IRON-SULFUR-BINDING OXIDOREDUCTASE FADF-RELATED-RELATED"/>
    <property type="match status" value="1"/>
</dbReference>